<accession>A0A645JD17</accession>
<sequence length="148" mass="16499">MCECIPADDRFGILDRVAGVPGYRLGDLAYLGELHCRYAVIYEEQHGHLFQRGIARSLPQAVHAYVNLGRSRLHRSYGVGGRQPHVVVAVHCYRHLHGFGDLRYQELHGTGGHHSHRIRDVYQIGTGLRHAAVYLLQEVQVASGGVLA</sequence>
<protein>
    <submittedName>
        <fullName evidence="1">Uncharacterized protein</fullName>
    </submittedName>
</protein>
<reference evidence="1" key="1">
    <citation type="submission" date="2019-08" db="EMBL/GenBank/DDBJ databases">
        <authorList>
            <person name="Kucharzyk K."/>
            <person name="Murdoch R.W."/>
            <person name="Higgins S."/>
            <person name="Loffler F."/>
        </authorList>
    </citation>
    <scope>NUCLEOTIDE SEQUENCE</scope>
</reference>
<comment type="caution">
    <text evidence="1">The sequence shown here is derived from an EMBL/GenBank/DDBJ whole genome shotgun (WGS) entry which is preliminary data.</text>
</comment>
<dbReference type="EMBL" id="VSSQ01138400">
    <property type="protein sequence ID" value="MPN61588.1"/>
    <property type="molecule type" value="Genomic_DNA"/>
</dbReference>
<gene>
    <name evidence="1" type="ORF">SDC9_209326</name>
</gene>
<evidence type="ECO:0000313" key="1">
    <source>
        <dbReference type="EMBL" id="MPN61588.1"/>
    </source>
</evidence>
<dbReference type="AlphaFoldDB" id="A0A645JD17"/>
<name>A0A645JD17_9ZZZZ</name>
<organism evidence="1">
    <name type="scientific">bioreactor metagenome</name>
    <dbReference type="NCBI Taxonomy" id="1076179"/>
    <lineage>
        <taxon>unclassified sequences</taxon>
        <taxon>metagenomes</taxon>
        <taxon>ecological metagenomes</taxon>
    </lineage>
</organism>
<proteinExistence type="predicted"/>